<dbReference type="RefSeq" id="WP_179648897.1">
    <property type="nucleotide sequence ID" value="NZ_JACBZM010000001.1"/>
</dbReference>
<evidence type="ECO:0000259" key="3">
    <source>
        <dbReference type="PROSITE" id="PS51186"/>
    </source>
</evidence>
<evidence type="ECO:0000313" key="5">
    <source>
        <dbReference type="Proteomes" id="UP000562045"/>
    </source>
</evidence>
<dbReference type="PANTHER" id="PTHR43877">
    <property type="entry name" value="AMINOALKYLPHOSPHONATE N-ACETYLTRANSFERASE-RELATED-RELATED"/>
    <property type="match status" value="1"/>
</dbReference>
<proteinExistence type="predicted"/>
<dbReference type="CDD" id="cd04301">
    <property type="entry name" value="NAT_SF"/>
    <property type="match status" value="1"/>
</dbReference>
<accession>A0A7Y9ZJQ2</accession>
<dbReference type="InterPro" id="IPR000182">
    <property type="entry name" value="GNAT_dom"/>
</dbReference>
<sequence length="196" mass="20655">MSAATSTAAVRPLTEADRGGAAAVIAAAFGDEGSAIVDLWADVVARGLDRAQLVAVDGDEVVGHVGLSHGWLDARSELLDILVLSPLSVAPDRQRTGIGAALLAAAVEEAARLGAPVVVLEGDPGYYARHGWQPASSYGIEAPSPRIPRPAFQVVALPGHEPWMTGRVVYRDVWWEHDATGLRDPLLAQVEFNLPD</sequence>
<dbReference type="Gene3D" id="3.40.630.30">
    <property type="match status" value="1"/>
</dbReference>
<dbReference type="SUPFAM" id="SSF55729">
    <property type="entry name" value="Acyl-CoA N-acyltransferases (Nat)"/>
    <property type="match status" value="1"/>
</dbReference>
<evidence type="ECO:0000256" key="1">
    <source>
        <dbReference type="ARBA" id="ARBA00022679"/>
    </source>
</evidence>
<dbReference type="AlphaFoldDB" id="A0A7Y9ZJQ2"/>
<dbReference type="EC" id="2.3.1.-" evidence="4"/>
<reference evidence="4 5" key="1">
    <citation type="submission" date="2020-07" db="EMBL/GenBank/DDBJ databases">
        <title>Sequencing the genomes of 1000 actinobacteria strains.</title>
        <authorList>
            <person name="Klenk H.-P."/>
        </authorList>
    </citation>
    <scope>NUCLEOTIDE SEQUENCE [LARGE SCALE GENOMIC DNA]</scope>
    <source>
        <strain evidence="4 5">DSM 15131</strain>
    </source>
</reference>
<dbReference type="Proteomes" id="UP000562045">
    <property type="component" value="Unassembled WGS sequence"/>
</dbReference>
<dbReference type="GO" id="GO:0016747">
    <property type="term" value="F:acyltransferase activity, transferring groups other than amino-acyl groups"/>
    <property type="evidence" value="ECO:0007669"/>
    <property type="project" value="InterPro"/>
</dbReference>
<feature type="domain" description="N-acetyltransferase" evidence="3">
    <location>
        <begin position="8"/>
        <end position="180"/>
    </location>
</feature>
<dbReference type="Pfam" id="PF13527">
    <property type="entry name" value="Acetyltransf_9"/>
    <property type="match status" value="1"/>
</dbReference>
<evidence type="ECO:0000313" key="4">
    <source>
        <dbReference type="EMBL" id="NYI45205.1"/>
    </source>
</evidence>
<dbReference type="EMBL" id="JACBZM010000001">
    <property type="protein sequence ID" value="NYI45205.1"/>
    <property type="molecule type" value="Genomic_DNA"/>
</dbReference>
<organism evidence="4 5">
    <name type="scientific">Nocardioides aromaticivorans</name>
    <dbReference type="NCBI Taxonomy" id="200618"/>
    <lineage>
        <taxon>Bacteria</taxon>
        <taxon>Bacillati</taxon>
        <taxon>Actinomycetota</taxon>
        <taxon>Actinomycetes</taxon>
        <taxon>Propionibacteriales</taxon>
        <taxon>Nocardioidaceae</taxon>
        <taxon>Nocardioides</taxon>
    </lineage>
</organism>
<gene>
    <name evidence="4" type="ORF">BJ993_002285</name>
</gene>
<evidence type="ECO:0000256" key="2">
    <source>
        <dbReference type="ARBA" id="ARBA00023315"/>
    </source>
</evidence>
<comment type="caution">
    <text evidence="4">The sequence shown here is derived from an EMBL/GenBank/DDBJ whole genome shotgun (WGS) entry which is preliminary data.</text>
</comment>
<keyword evidence="1 4" id="KW-0808">Transferase</keyword>
<protein>
    <submittedName>
        <fullName evidence="4">Putative acetyltransferase</fullName>
        <ecNumber evidence="4">2.3.1.-</ecNumber>
    </submittedName>
</protein>
<dbReference type="PROSITE" id="PS51186">
    <property type="entry name" value="GNAT"/>
    <property type="match status" value="1"/>
</dbReference>
<keyword evidence="2 4" id="KW-0012">Acyltransferase</keyword>
<dbReference type="InterPro" id="IPR050832">
    <property type="entry name" value="Bact_Acetyltransf"/>
</dbReference>
<name>A0A7Y9ZJQ2_9ACTN</name>
<dbReference type="InterPro" id="IPR016181">
    <property type="entry name" value="Acyl_CoA_acyltransferase"/>
</dbReference>